<sequence length="996" mass="109299">MTKYLLPRKLGLLMLCACCLTGSVFAQEDYPFDIPETITAELDVQTGSEETFLNPLLGYNIFGFESDRDKELIRKFDPITVRFPHGLFANWYDWRRDVTRLFGTETFEYVARDDPNDIRTATVDEIDAINTFDRLNRKLGIDGLEQLNRERILGVGKGFDMVWTFNMSWDAEAGASTDEAPETLAFYDNLIARGLEVKDVEMGNENFYPGQRSSFIPNAPDYVARAKAMGEALKSRDPDIKVSIPLLRRGSFFAPKWNDKLTEELDYFDAVTVHTYIGKDPDNADNNDDAYSTALTARKSLASSTNDFVRIHTTKPVWLTEWGVSSGGANAVSALGMADCIMFMAENQDIYQRANWFSVNGKLNSFVAFTERENGSKDQVKYPLEKTAYGLTHDILQSVLANSVLLDGNMTTLELESGVNAVTARAVTKDGKTTVLVLNLTDKSVPFTLKLDGTTYDQPFIHKAMQFSSVDETRELPIDQDPLSEIKSGMGAITLPPLSISTVFLGSDSDAQAPTVALTSPAAFSSYKPGDVIPLMATASDIDGAIVQVQFTVDSIDIDTAITTAPYETTFTPTEAGTYRVSATATDDEGTSTEAFVLIYVTNFVQEPFTGSPIRLPGVFEAEDFDKGGQDLAYNDKTPGNTGDSDYRAEEDVDISLSDERVVVTDNTFGEWTEFTVAVADSNSYNFEWTYATKRPNAGLTVELIGQGTIIERIDLPNTGEFTTYLTATADSVALPAGEYVLRFRTIDGGYNIDKITVTSNAEQSPYAGITQLPGKLEAENYDIGGTDVSFVDNDAGNTGGVYRTDDVDIGTGGTGFVTGFNAPGEWQEHTVNVTSADFYALDMAYASGRPGGGGMMSIILPDAGMDTIVNAYEFPVTEGWGSYDTITLDSVFLEAGEQVIRLFVAGRGYNLDFIEFRGSNVVSTSNFQKLDRITVSPNPSSDGRFFLEKEDNWTIYSLTGRTVAQGKGREIDLSNFARATYLLRTTTGIGKIIFQ</sequence>
<comment type="caution">
    <text evidence="4">The sequence shown here is derived from an EMBL/GenBank/DDBJ whole genome shotgun (WGS) entry which is preliminary data.</text>
</comment>
<name>A0ABX0XGW7_9BACT</name>
<evidence type="ECO:0000256" key="1">
    <source>
        <dbReference type="ARBA" id="ARBA00022729"/>
    </source>
</evidence>
<feature type="domain" description="CBM6" evidence="3">
    <location>
        <begin position="775"/>
        <end position="918"/>
    </location>
</feature>
<feature type="chain" id="PRO_5047465254" description="CBM6 domain-containing protein" evidence="2">
    <location>
        <begin position="27"/>
        <end position="996"/>
    </location>
</feature>
<evidence type="ECO:0000256" key="2">
    <source>
        <dbReference type="SAM" id="SignalP"/>
    </source>
</evidence>
<dbReference type="InterPro" id="IPR017853">
    <property type="entry name" value="GH"/>
</dbReference>
<evidence type="ECO:0000313" key="5">
    <source>
        <dbReference type="Proteomes" id="UP000770785"/>
    </source>
</evidence>
<feature type="signal peptide" evidence="2">
    <location>
        <begin position="1"/>
        <end position="26"/>
    </location>
</feature>
<dbReference type="InterPro" id="IPR035986">
    <property type="entry name" value="PKD_dom_sf"/>
</dbReference>
<organism evidence="4 5">
    <name type="scientific">Neolewinella antarctica</name>
    <dbReference type="NCBI Taxonomy" id="442734"/>
    <lineage>
        <taxon>Bacteria</taxon>
        <taxon>Pseudomonadati</taxon>
        <taxon>Bacteroidota</taxon>
        <taxon>Saprospiria</taxon>
        <taxon>Saprospirales</taxon>
        <taxon>Lewinellaceae</taxon>
        <taxon>Neolewinella</taxon>
    </lineage>
</organism>
<keyword evidence="5" id="KW-1185">Reference proteome</keyword>
<dbReference type="CDD" id="cd04080">
    <property type="entry name" value="CBM6_cellulase-like"/>
    <property type="match status" value="2"/>
</dbReference>
<dbReference type="Gene3D" id="2.60.40.10">
    <property type="entry name" value="Immunoglobulins"/>
    <property type="match status" value="1"/>
</dbReference>
<gene>
    <name evidence="4" type="ORF">GGR27_003977</name>
</gene>
<dbReference type="InterPro" id="IPR013783">
    <property type="entry name" value="Ig-like_fold"/>
</dbReference>
<dbReference type="InterPro" id="IPR008979">
    <property type="entry name" value="Galactose-bd-like_sf"/>
</dbReference>
<dbReference type="SMART" id="SM00606">
    <property type="entry name" value="CBD_IV"/>
    <property type="match status" value="2"/>
</dbReference>
<dbReference type="SUPFAM" id="SSF51445">
    <property type="entry name" value="(Trans)glycosidases"/>
    <property type="match status" value="1"/>
</dbReference>
<dbReference type="Pfam" id="PF17957">
    <property type="entry name" value="Big_7"/>
    <property type="match status" value="1"/>
</dbReference>
<dbReference type="RefSeq" id="WP_168040488.1">
    <property type="nucleotide sequence ID" value="NZ_JAATJH010000013.1"/>
</dbReference>
<evidence type="ECO:0000259" key="3">
    <source>
        <dbReference type="PROSITE" id="PS51175"/>
    </source>
</evidence>
<dbReference type="PROSITE" id="PS51175">
    <property type="entry name" value="CBM6"/>
    <property type="match status" value="2"/>
</dbReference>
<dbReference type="Gene3D" id="3.20.20.80">
    <property type="entry name" value="Glycosidases"/>
    <property type="match status" value="1"/>
</dbReference>
<dbReference type="InterPro" id="IPR006584">
    <property type="entry name" value="Cellulose-bd_IV"/>
</dbReference>
<dbReference type="EMBL" id="JAATJH010000013">
    <property type="protein sequence ID" value="NJC28452.1"/>
    <property type="molecule type" value="Genomic_DNA"/>
</dbReference>
<protein>
    <recommendedName>
        <fullName evidence="3">CBM6 domain-containing protein</fullName>
    </recommendedName>
</protein>
<dbReference type="Gene3D" id="2.60.120.260">
    <property type="entry name" value="Galactose-binding domain-like"/>
    <property type="match status" value="2"/>
</dbReference>
<dbReference type="Pfam" id="PF03422">
    <property type="entry name" value="CBM_6"/>
    <property type="match status" value="2"/>
</dbReference>
<evidence type="ECO:0000313" key="4">
    <source>
        <dbReference type="EMBL" id="NJC28452.1"/>
    </source>
</evidence>
<reference evidence="4 5" key="1">
    <citation type="submission" date="2020-03" db="EMBL/GenBank/DDBJ databases">
        <title>Genomic Encyclopedia of Type Strains, Phase IV (KMG-IV): sequencing the most valuable type-strain genomes for metagenomic binning, comparative biology and taxonomic classification.</title>
        <authorList>
            <person name="Goeker M."/>
        </authorList>
    </citation>
    <scope>NUCLEOTIDE SEQUENCE [LARGE SCALE GENOMIC DNA]</scope>
    <source>
        <strain evidence="4 5">DSM 105096</strain>
    </source>
</reference>
<proteinExistence type="predicted"/>
<dbReference type="SUPFAM" id="SSF49299">
    <property type="entry name" value="PKD domain"/>
    <property type="match status" value="1"/>
</dbReference>
<accession>A0ABX0XGW7</accession>
<keyword evidence="1 2" id="KW-0732">Signal</keyword>
<feature type="domain" description="CBM6" evidence="3">
    <location>
        <begin position="618"/>
        <end position="759"/>
    </location>
</feature>
<dbReference type="Proteomes" id="UP000770785">
    <property type="component" value="Unassembled WGS sequence"/>
</dbReference>
<dbReference type="InterPro" id="IPR005084">
    <property type="entry name" value="CBM6"/>
</dbReference>
<dbReference type="SUPFAM" id="SSF49785">
    <property type="entry name" value="Galactose-binding domain-like"/>
    <property type="match status" value="2"/>
</dbReference>